<comment type="caution">
    <text evidence="1">The sequence shown here is derived from an EMBL/GenBank/DDBJ whole genome shotgun (WGS) entry which is preliminary data.</text>
</comment>
<reference evidence="1 2" key="3">
    <citation type="journal article" date="2022" name="Microbiol. Spectr.">
        <title>Folding features and dynamics of 3D genome architecture in plant fungal pathogens.</title>
        <authorList>
            <person name="Xia C."/>
        </authorList>
    </citation>
    <scope>NUCLEOTIDE SEQUENCE [LARGE SCALE GENOMIC DNA]</scope>
    <source>
        <strain evidence="1 2">93-210</strain>
    </source>
</reference>
<proteinExistence type="predicted"/>
<reference evidence="2" key="2">
    <citation type="journal article" date="2018" name="Mol. Plant Microbe Interact.">
        <title>Genome sequence resources for the wheat stripe rust pathogen (Puccinia striiformis f. sp. tritici) and the barley stripe rust pathogen (Puccinia striiformis f. sp. hordei).</title>
        <authorList>
            <person name="Xia C."/>
            <person name="Wang M."/>
            <person name="Yin C."/>
            <person name="Cornejo O.E."/>
            <person name="Hulbert S.H."/>
            <person name="Chen X."/>
        </authorList>
    </citation>
    <scope>NUCLEOTIDE SEQUENCE [LARGE SCALE GENOMIC DNA]</scope>
    <source>
        <strain evidence="2">93-210</strain>
    </source>
</reference>
<evidence type="ECO:0000313" key="2">
    <source>
        <dbReference type="Proteomes" id="UP001060170"/>
    </source>
</evidence>
<organism evidence="1 2">
    <name type="scientific">Puccinia striiformis f. sp. tritici</name>
    <dbReference type="NCBI Taxonomy" id="168172"/>
    <lineage>
        <taxon>Eukaryota</taxon>
        <taxon>Fungi</taxon>
        <taxon>Dikarya</taxon>
        <taxon>Basidiomycota</taxon>
        <taxon>Pucciniomycotina</taxon>
        <taxon>Pucciniomycetes</taxon>
        <taxon>Pucciniales</taxon>
        <taxon>Pucciniaceae</taxon>
        <taxon>Puccinia</taxon>
    </lineage>
</organism>
<accession>A0ACC0ERB0</accession>
<keyword evidence="2" id="KW-1185">Reference proteome</keyword>
<gene>
    <name evidence="1" type="ORF">MJO28_002660</name>
</gene>
<dbReference type="EMBL" id="CM045867">
    <property type="protein sequence ID" value="KAI7958869.1"/>
    <property type="molecule type" value="Genomic_DNA"/>
</dbReference>
<sequence>MKEYDDELDEVADMPGNTTGAEESTESTKVASIKPNGLSRLQLKLNRTPLPQKYSYLFFVSYADETFLQAPNQAAETVKKNNPFHPVLNSINQSINNLLHLIGAPQNEHQQFSVRFSWDASDHIDLHLDLDQSPASLKGLKNPHFQPAFFNLTINTNFDKFSSLPPIQTDSFVDLIVIIEPLIFNLLPMFTILPLISTIEHLSHPFFQRLITLLFSPHSYTPYKPTDFLACSTPNSSIPSTGVSATPNTTIDVDSRATTPKGDGKEDEEEVGKNMKIMVGFKIFTDSKNQKKVRIHLPVNSSGHFPVNIKVGETDFPQFRNVVALACSDHFAKTGPVILNLKTVLWWGSIPHVTDWKKANKNEVNTPSGYAVWLNTACQAKKKSIGLDIKMPDPGAAKKKAAKEDLLAKQEARAAAIKESASKKRKSASGGLGGGDGDEEGESDDYLYNRIFPPEFSPLDRAVRIYTRTKTFQGSRYIADQVVQGLLLWDWTPQDCRFRIQSSFQNLLPLDLLLPALAILSRSINFLIFNLIDLSSHSFLWRTVAEKVVESTPSFHLSHQPFGSAAGIERYCRSNSTTSLLYYRHFTVLDIGNHRSPLQEPADKVVESIRSFHSSHQSPGSAVGIKRYLTIKGLRLEDSRTDSWLSNEPSIAPIASVNLNLSHFEDQDHRFRIKIDFPLSFSFLSVTSGAQRDQNSMADISPPVEMVKIQNKDRDLGFDGTNVEVFLHWYQKAAKEVGASEDDMAEQLGCFVLGDNLLSIVETFEGYEPPNWPKLKTSMLAYWGRVKIPRFSQPFDNSKATCSVSDSDEENTCPMISPKPVSSQSSVCFESDISNDRLNTIDGGLCKIDYLRVSDIVEYESPVTAQPVVEGRKTSLFRCRAQTEFLDEEEMNAELEPSNQSIEDPGEAAVSLLPPMPLPIQGSLYQSEFCLENDVENDHLKASDSGLYDFPYLKLPDIAAFEFLIMEPLVKEEKTTLVSLHQVKKNWEDSTVSFGHLVNAVEHNPIPSAPTTLQIDSLPEGLGEDHNYFIDRFHPSDHIFDTKPSIFDMTSTPDQVTGVFSDSHLSSAQNSDLEEGLCITRISNMISLPLSHRALQSNLIPSSGKPLRDENQLPSFAFEEQDTSFSDNSTVFKCENNQDPLFQDSLQGSLRDEDKLSLFQLKNTEGSTCEEKMLYLLRWKEDEDSFQGPVSPFQDQLRNEDKLYEKFGCMEEAKWRNWGTKVSPPNCASPRFDTSFCVKALSRATYVSKTLSSSLLVRSVPPNQLPALSLDGKEDTFQESPHSKNCKLLFSIAHLVSEGVDARQHSFSCILLLTQNQILQEQLLITEDIEAILNFLDLIPSDVSRDHILAFLSLDKDASDSPSFLAPSGGAVLVFLDSRAPLDAPAFSVIGSLQILSRSLSLWEAERLQRGCSAPEVHRASSFESNRSDQSYCARYWNEDLKNFNTPIFPSALGSWQSSASSPVALHSFPLLSRNSLVALHITSLFESRKNLKNIRINDRTTTSSAPSFTDSPIIFREVISTSIPETTSEDRDVNLFTKEYKSSAHDEFSQSDHQQIFDVLENNQTTSAFLNHTSSHGFLNPYQGSFFRVISSNRLLSFVLSFEKDLSFARKRTGVGPNFLLAFKDILRNEGKLQSFQLENLAFISYTGFNSTSVKLKENLVSWKISAVPLLATTTVVKNPTSCHEFHNGDSVGDGSGSEIDADEFDDINFHMHKIYKAHPVNVLYNRINPVYLHPGDPQRYILLTLAAVQVWAADLMARKDGVSEHCPPRSLNGTAVERNERLEGVAHPPNDPTLPAYLDYLGIPNRDHVLDVLESNGFTSHRSFSYSGLARTEVRALGLNLGTVTALFDHTGAFDNHLSA</sequence>
<dbReference type="Proteomes" id="UP001060170">
    <property type="component" value="Chromosome 3"/>
</dbReference>
<protein>
    <submittedName>
        <fullName evidence="1">Uncharacterized protein</fullName>
    </submittedName>
</protein>
<name>A0ACC0ERB0_9BASI</name>
<evidence type="ECO:0000313" key="1">
    <source>
        <dbReference type="EMBL" id="KAI7958869.1"/>
    </source>
</evidence>
<reference evidence="2" key="1">
    <citation type="journal article" date="2018" name="BMC Genomics">
        <title>Genomic insights into host adaptation between the wheat stripe rust pathogen (Puccinia striiformis f. sp. tritici) and the barley stripe rust pathogen (Puccinia striiformis f. sp. hordei).</title>
        <authorList>
            <person name="Xia C."/>
            <person name="Wang M."/>
            <person name="Yin C."/>
            <person name="Cornejo O.E."/>
            <person name="Hulbert S.H."/>
            <person name="Chen X."/>
        </authorList>
    </citation>
    <scope>NUCLEOTIDE SEQUENCE [LARGE SCALE GENOMIC DNA]</scope>
    <source>
        <strain evidence="2">93-210</strain>
    </source>
</reference>